<dbReference type="Gene3D" id="2.130.10.10">
    <property type="entry name" value="YVTN repeat-like/Quinoprotein amine dehydrogenase"/>
    <property type="match status" value="3"/>
</dbReference>
<dbReference type="Proteomes" id="UP001178148">
    <property type="component" value="Unassembled WGS sequence"/>
</dbReference>
<keyword evidence="2" id="KW-0677">Repeat</keyword>
<dbReference type="AlphaFoldDB" id="A0AA90NU98"/>
<name>A0AA90NU98_9GAMM</name>
<gene>
    <name evidence="5" type="ORF">QS748_03705</name>
</gene>
<comment type="caution">
    <text evidence="5">The sequence shown here is derived from an EMBL/GenBank/DDBJ whole genome shotgun (WGS) entry which is preliminary data.</text>
</comment>
<dbReference type="InterPro" id="IPR015943">
    <property type="entry name" value="WD40/YVTN_repeat-like_dom_sf"/>
</dbReference>
<evidence type="ECO:0000313" key="5">
    <source>
        <dbReference type="EMBL" id="MDP0588333.1"/>
    </source>
</evidence>
<keyword evidence="1 3" id="KW-0853">WD repeat</keyword>
<dbReference type="SUPFAM" id="SSF50998">
    <property type="entry name" value="Quinoprotein alcohol dehydrogenase-like"/>
    <property type="match status" value="1"/>
</dbReference>
<organism evidence="5 6">
    <name type="scientific">Candidatus Endonucleibacter bathymodioli</name>
    <dbReference type="NCBI Taxonomy" id="539814"/>
    <lineage>
        <taxon>Bacteria</taxon>
        <taxon>Pseudomonadati</taxon>
        <taxon>Pseudomonadota</taxon>
        <taxon>Gammaproteobacteria</taxon>
        <taxon>Oceanospirillales</taxon>
        <taxon>Endozoicomonadaceae</taxon>
        <taxon>Candidatus Endonucleibacter</taxon>
    </lineage>
</organism>
<keyword evidence="6" id="KW-1185">Reference proteome</keyword>
<sequence length="910" mass="103629">MRSVLSFIIIFVFLSLSIPQQGIAILELIDPTKVTHWTSTSNIIKIMVPIPLHKQENSIDDVTTLDGVNISLNILKNLFRFVSESNDNDEQNQETGLSKMIDTINNDDNYPVTISNINNGFDFVMIKQPKEECLGILSIKPTPIGKFVSSPDLLIEEMLSLMSIKTTEIDSQGNKKLLQMDEYSIELLEKYQLRYSETDDDTCFALYIPCKIKNVDANDNSSSCYAAFLFRQRNFDLLEALNRLSILSDDGNDLGYEEETHPDSVLMQTPLEVKEKIFKLLNLKSLFALRDTCLTTKKLIENNQEILFRSWFTCFTPQQRLSLREYVKGRQKEDIYALVTQFSTEIDIAKDLVMTRNLNYHTEIIFHTRSQLMSRCPSFKTSNIFSTNSTLGYDCKATFSPDDSYMVIHYDNVSTIYELGMSGKWMHRLNRCARFNVGVGGYNVDNSLFRVTLALFSACNRYLIICRHNGSGEIYEMDPDGKWTQKISITHNTGNISATFSPDSRHAVTTSDDGTAKIYRLDSDSSGLKEVTIKHLSKVFSAIFSDNGCSLMTASIDKNTKEHRCSEYMGLIKIHKCNSDDQWMEKLVTHAEGYVSPLAFSHDGRYVMSLHTMAIFDQNTVRIYELDSFGEWMKTPSISINHKHFLNTARFSPNGRHLATASDDGTVKIYGRYSKKNDWNKEEWSEQATIYHKSSELSATFSRDGSHLIINSCDGNATIYGLVSGETWKKKATISICVNELVKAIFSDDSSQALAFSKCHEDKIVKIYGRGQKSDDEWTQKAIIKKDKYIKSASFSADGNHVLIACADKTVSIYGWTSDNKLQTKASIQHQKNIYSARFTHDCSHVVVIDVDTSIHIWRLFLDKRTQTFAQKFSEELVNECEGTRQGTRQEKSEKKIPSSFQYKSYCDIL</sequence>
<accession>A0AA90NU98</accession>
<proteinExistence type="predicted"/>
<feature type="repeat" description="WD" evidence="3">
    <location>
        <begin position="639"/>
        <end position="670"/>
    </location>
</feature>
<evidence type="ECO:0000256" key="3">
    <source>
        <dbReference type="PROSITE-ProRule" id="PRU00221"/>
    </source>
</evidence>
<dbReference type="InterPro" id="IPR050505">
    <property type="entry name" value="WDR55/POC1"/>
</dbReference>
<feature type="domain" description="F-box" evidence="4">
    <location>
        <begin position="263"/>
        <end position="311"/>
    </location>
</feature>
<dbReference type="SMART" id="SM00320">
    <property type="entry name" value="WD40"/>
    <property type="match status" value="6"/>
</dbReference>
<dbReference type="InterPro" id="IPR001810">
    <property type="entry name" value="F-box_dom"/>
</dbReference>
<dbReference type="PANTHER" id="PTHR44019">
    <property type="entry name" value="WD REPEAT-CONTAINING PROTEIN 55"/>
    <property type="match status" value="1"/>
</dbReference>
<dbReference type="PROSITE" id="PS50082">
    <property type="entry name" value="WD_REPEATS_2"/>
    <property type="match status" value="1"/>
</dbReference>
<dbReference type="EMBL" id="JASXSV010000004">
    <property type="protein sequence ID" value="MDP0588333.1"/>
    <property type="molecule type" value="Genomic_DNA"/>
</dbReference>
<dbReference type="InterPro" id="IPR001680">
    <property type="entry name" value="WD40_rpt"/>
</dbReference>
<evidence type="ECO:0000256" key="2">
    <source>
        <dbReference type="ARBA" id="ARBA00022737"/>
    </source>
</evidence>
<dbReference type="Pfam" id="PF00400">
    <property type="entry name" value="WD40"/>
    <property type="match status" value="3"/>
</dbReference>
<evidence type="ECO:0000259" key="4">
    <source>
        <dbReference type="PROSITE" id="PS50181"/>
    </source>
</evidence>
<protein>
    <submittedName>
        <fullName evidence="5">F-box protein</fullName>
    </submittedName>
</protein>
<reference evidence="5 6" key="1">
    <citation type="journal article" date="2023" name="bioRxiv">
        <title>An intranuclear bacterial parasite of deep-sea mussels expresses apoptosis inhibitors acquired from its host.</title>
        <authorList>
            <person name="Gonzalez Porras M.A."/>
            <person name="Assie A."/>
            <person name="Tietjen M."/>
            <person name="Violette M."/>
            <person name="Kleiner M."/>
            <person name="Gruber-Vodicka H."/>
            <person name="Dubilier N."/>
            <person name="Leisch N."/>
        </authorList>
    </citation>
    <scope>NUCLEOTIDE SEQUENCE [LARGE SCALE GENOMIC DNA]</scope>
    <source>
        <strain evidence="5">IAP13</strain>
    </source>
</reference>
<dbReference type="PROSITE" id="PS50181">
    <property type="entry name" value="FBOX"/>
    <property type="match status" value="1"/>
</dbReference>
<dbReference type="PROSITE" id="PS50294">
    <property type="entry name" value="WD_REPEATS_REGION"/>
    <property type="match status" value="1"/>
</dbReference>
<dbReference type="PANTHER" id="PTHR44019:SF8">
    <property type="entry name" value="POC1 CENTRIOLAR PROTEIN HOMOLOG"/>
    <property type="match status" value="1"/>
</dbReference>
<evidence type="ECO:0000256" key="1">
    <source>
        <dbReference type="ARBA" id="ARBA00022574"/>
    </source>
</evidence>
<evidence type="ECO:0000313" key="6">
    <source>
        <dbReference type="Proteomes" id="UP001178148"/>
    </source>
</evidence>
<dbReference type="InterPro" id="IPR011047">
    <property type="entry name" value="Quinoprotein_ADH-like_sf"/>
</dbReference>